<accession>A0A402CJD3</accession>
<proteinExistence type="predicted"/>
<dbReference type="Proteomes" id="UP000287519">
    <property type="component" value="Unassembled WGS sequence"/>
</dbReference>
<gene>
    <name evidence="2" type="ORF">Rhow_008039</name>
</gene>
<comment type="caution">
    <text evidence="2">The sequence shown here is derived from an EMBL/GenBank/DDBJ whole genome shotgun (WGS) entry which is preliminary data.</text>
</comment>
<evidence type="ECO:0000256" key="1">
    <source>
        <dbReference type="SAM" id="MobiDB-lite"/>
    </source>
</evidence>
<sequence>MVEKGRIVNKIIAASTVHTYIENGGMYPQVRDHVPDLEDDILESYEEHHVADVLVTELAALTLDDERFDANATVLTRMSSTTSKRTSKTGFGKCENNWGAISFERSVRSDSNRRRRRPSLPSNPRP</sequence>
<name>A0A402CJD3_RHOWR</name>
<keyword evidence="3" id="KW-1185">Reference proteome</keyword>
<dbReference type="EMBL" id="BHYM01000080">
    <property type="protein sequence ID" value="GCE43741.1"/>
    <property type="molecule type" value="Genomic_DNA"/>
</dbReference>
<dbReference type="AlphaFoldDB" id="A0A402CJD3"/>
<reference evidence="2 3" key="1">
    <citation type="submission" date="2018-11" db="EMBL/GenBank/DDBJ databases">
        <title>Microbial catabolism of amino acid.</title>
        <authorList>
            <person name="Hibi M."/>
            <person name="Ogawa J."/>
        </authorList>
    </citation>
    <scope>NUCLEOTIDE SEQUENCE [LARGE SCALE GENOMIC DNA]</scope>
    <source>
        <strain evidence="2 3">C31-06</strain>
    </source>
</reference>
<evidence type="ECO:0000313" key="2">
    <source>
        <dbReference type="EMBL" id="GCE43741.1"/>
    </source>
</evidence>
<feature type="region of interest" description="Disordered" evidence="1">
    <location>
        <begin position="105"/>
        <end position="126"/>
    </location>
</feature>
<evidence type="ECO:0000313" key="3">
    <source>
        <dbReference type="Proteomes" id="UP000287519"/>
    </source>
</evidence>
<organism evidence="2 3">
    <name type="scientific">Rhodococcus wratislaviensis</name>
    <name type="common">Tsukamurella wratislaviensis</name>
    <dbReference type="NCBI Taxonomy" id="44752"/>
    <lineage>
        <taxon>Bacteria</taxon>
        <taxon>Bacillati</taxon>
        <taxon>Actinomycetota</taxon>
        <taxon>Actinomycetes</taxon>
        <taxon>Mycobacteriales</taxon>
        <taxon>Nocardiaceae</taxon>
        <taxon>Rhodococcus</taxon>
    </lineage>
</organism>
<protein>
    <submittedName>
        <fullName evidence="2">Uncharacterized protein</fullName>
    </submittedName>
</protein>